<sequence length="76" mass="8571">MISTDNPSREKVFQARNQAWKSIVQFTALASQSKGVARYYFFGEIEKLALNVEEIFSSVTNGVFDGEYTAWKGKAL</sequence>
<evidence type="ECO:0000313" key="1">
    <source>
        <dbReference type="EMBL" id="OBR87655.1"/>
    </source>
</evidence>
<dbReference type="KEGG" id="kdj:28965562"/>
<dbReference type="EMBL" id="KI894028">
    <property type="protein sequence ID" value="OBR87655.1"/>
    <property type="molecule type" value="Genomic_DNA"/>
</dbReference>
<gene>
    <name evidence="1" type="ORF">I303_01863</name>
    <name evidence="2" type="ORF">I303_101999</name>
</gene>
<keyword evidence="3" id="KW-1185">Reference proteome</keyword>
<reference evidence="2" key="2">
    <citation type="submission" date="2013-07" db="EMBL/GenBank/DDBJ databases">
        <authorList>
            <consortium name="The Broad Institute Genome Sequencing Platform"/>
            <person name="Cuomo C."/>
            <person name="Litvintseva A."/>
            <person name="Chen Y."/>
            <person name="Heitman J."/>
            <person name="Sun S."/>
            <person name="Springer D."/>
            <person name="Dromer F."/>
            <person name="Young S.K."/>
            <person name="Zeng Q."/>
            <person name="Gargeya S."/>
            <person name="Fitzgerald M."/>
            <person name="Abouelleil A."/>
            <person name="Alvarado L."/>
            <person name="Berlin A.M."/>
            <person name="Chapman S.B."/>
            <person name="Dewar J."/>
            <person name="Goldberg J."/>
            <person name="Griggs A."/>
            <person name="Gujja S."/>
            <person name="Hansen M."/>
            <person name="Howarth C."/>
            <person name="Imamovic A."/>
            <person name="Larimer J."/>
            <person name="McCowan C."/>
            <person name="Murphy C."/>
            <person name="Pearson M."/>
            <person name="Priest M."/>
            <person name="Roberts A."/>
            <person name="Saif S."/>
            <person name="Shea T."/>
            <person name="Sykes S."/>
            <person name="Wortman J."/>
            <person name="Nusbaum C."/>
            <person name="Birren B."/>
        </authorList>
    </citation>
    <scope>NUCLEOTIDE SEQUENCE</scope>
    <source>
        <strain evidence="2">CBS 10117</strain>
    </source>
</reference>
<proteinExistence type="predicted"/>
<organism evidence="1">
    <name type="scientific">Kwoniella dejecticola CBS 10117</name>
    <dbReference type="NCBI Taxonomy" id="1296121"/>
    <lineage>
        <taxon>Eukaryota</taxon>
        <taxon>Fungi</taxon>
        <taxon>Dikarya</taxon>
        <taxon>Basidiomycota</taxon>
        <taxon>Agaricomycotina</taxon>
        <taxon>Tremellomycetes</taxon>
        <taxon>Tremellales</taxon>
        <taxon>Cryptococcaceae</taxon>
        <taxon>Kwoniella</taxon>
    </lineage>
</organism>
<name>A0A1A6AC78_9TREE</name>
<dbReference type="EMBL" id="CP144531">
    <property type="protein sequence ID" value="WWC59443.1"/>
    <property type="molecule type" value="Genomic_DNA"/>
</dbReference>
<dbReference type="VEuPathDB" id="FungiDB:I303_01863"/>
<accession>A0A1A6AC78</accession>
<evidence type="ECO:0000313" key="3">
    <source>
        <dbReference type="Proteomes" id="UP000078595"/>
    </source>
</evidence>
<reference evidence="2" key="3">
    <citation type="submission" date="2024-02" db="EMBL/GenBank/DDBJ databases">
        <title>Comparative genomics of Cryptococcus and Kwoniella reveals pathogenesis evolution and contrasting modes of karyotype evolution via chromosome fusion or intercentromeric recombination.</title>
        <authorList>
            <person name="Coelho M.A."/>
            <person name="David-Palma M."/>
            <person name="Shea T."/>
            <person name="Bowers K."/>
            <person name="McGinley-Smith S."/>
            <person name="Mohammad A.W."/>
            <person name="Gnirke A."/>
            <person name="Yurkov A.M."/>
            <person name="Nowrousian M."/>
            <person name="Sun S."/>
            <person name="Cuomo C.A."/>
            <person name="Heitman J."/>
        </authorList>
    </citation>
    <scope>NUCLEOTIDE SEQUENCE</scope>
    <source>
        <strain evidence="2">CBS 10117</strain>
    </source>
</reference>
<dbReference type="AlphaFoldDB" id="A0A1A6AC78"/>
<dbReference type="Proteomes" id="UP000078595">
    <property type="component" value="Chromosome 2"/>
</dbReference>
<dbReference type="GeneID" id="28965562"/>
<protein>
    <submittedName>
        <fullName evidence="1">Uncharacterized protein</fullName>
    </submittedName>
</protein>
<reference evidence="1" key="1">
    <citation type="submission" date="2013-07" db="EMBL/GenBank/DDBJ databases">
        <title>The Genome Sequence of Cryptococcus dejecticola CBS10117.</title>
        <authorList>
            <consortium name="The Broad Institute Genome Sequencing Platform"/>
            <person name="Cuomo C."/>
            <person name="Litvintseva A."/>
            <person name="Chen Y."/>
            <person name="Heitman J."/>
            <person name="Sun S."/>
            <person name="Springer D."/>
            <person name="Dromer F."/>
            <person name="Young S.K."/>
            <person name="Zeng Q."/>
            <person name="Gargeya S."/>
            <person name="Fitzgerald M."/>
            <person name="Abouelleil A."/>
            <person name="Alvarado L."/>
            <person name="Berlin A.M."/>
            <person name="Chapman S.B."/>
            <person name="Dewar J."/>
            <person name="Goldberg J."/>
            <person name="Griggs A."/>
            <person name="Gujja S."/>
            <person name="Hansen M."/>
            <person name="Howarth C."/>
            <person name="Imamovic A."/>
            <person name="Larimer J."/>
            <person name="McCowan C."/>
            <person name="Murphy C."/>
            <person name="Pearson M."/>
            <person name="Priest M."/>
            <person name="Roberts A."/>
            <person name="Saif S."/>
            <person name="Shea T."/>
            <person name="Sykes S."/>
            <person name="Wortman J."/>
            <person name="Nusbaum C."/>
            <person name="Birren B."/>
        </authorList>
    </citation>
    <scope>NUCLEOTIDE SEQUENCE [LARGE SCALE GENOMIC DNA]</scope>
    <source>
        <strain evidence="1">CBS 10117</strain>
    </source>
</reference>
<dbReference type="RefSeq" id="XP_018265497.1">
    <property type="nucleotide sequence ID" value="XM_018405216.1"/>
</dbReference>
<evidence type="ECO:0000313" key="2">
    <source>
        <dbReference type="EMBL" id="WWC59443.1"/>
    </source>
</evidence>